<dbReference type="AlphaFoldDB" id="A0AA47MCQ6"/>
<dbReference type="Proteomes" id="UP001174136">
    <property type="component" value="Unassembled WGS sequence"/>
</dbReference>
<gene>
    <name evidence="2" type="ORF">N1851_025930</name>
</gene>
<sequence>MGELPVYSLKLEKGDGPLRTLHRDLLLPCGFLSQTEEERPERGSKPKRPQTRQSTVQPEDNNWVQEDDEEICYQFEPSQGTREEALPSESHLSEIPTGTLHSPGTPIRETTNESSLCLPEKEKETDSYLPDLEYGNTTEEESEPLFSGRSDSKSKDSNSDLPLSMPDTPADLPDLQEGSSEQTMDQGAVGIELRNQLKVHLETVQKSDSEISQPIRRSERNRQPSRRFHYPELGNPLVTVVKSLFQGLSAAFSDSLNADDRDWWSQSQAYEITTPILG</sequence>
<feature type="region of interest" description="Disordered" evidence="1">
    <location>
        <begin position="208"/>
        <end position="227"/>
    </location>
</feature>
<organism evidence="2 3">
    <name type="scientific">Merluccius polli</name>
    <name type="common">Benguela hake</name>
    <name type="synonym">Merluccius cadenati</name>
    <dbReference type="NCBI Taxonomy" id="89951"/>
    <lineage>
        <taxon>Eukaryota</taxon>
        <taxon>Metazoa</taxon>
        <taxon>Chordata</taxon>
        <taxon>Craniata</taxon>
        <taxon>Vertebrata</taxon>
        <taxon>Euteleostomi</taxon>
        <taxon>Actinopterygii</taxon>
        <taxon>Neopterygii</taxon>
        <taxon>Teleostei</taxon>
        <taxon>Neoteleostei</taxon>
        <taxon>Acanthomorphata</taxon>
        <taxon>Zeiogadaria</taxon>
        <taxon>Gadariae</taxon>
        <taxon>Gadiformes</taxon>
        <taxon>Gadoidei</taxon>
        <taxon>Merlucciidae</taxon>
        <taxon>Merluccius</taxon>
    </lineage>
</organism>
<feature type="region of interest" description="Disordered" evidence="1">
    <location>
        <begin position="32"/>
        <end position="189"/>
    </location>
</feature>
<evidence type="ECO:0000313" key="2">
    <source>
        <dbReference type="EMBL" id="KAK0137848.1"/>
    </source>
</evidence>
<proteinExistence type="predicted"/>
<reference evidence="2" key="1">
    <citation type="journal article" date="2023" name="Front. Mar. Sci.">
        <title>A new Merluccius polli reference genome to investigate the effects of global change in West African waters.</title>
        <authorList>
            <person name="Mateo J.L."/>
            <person name="Blanco-Fernandez C."/>
            <person name="Garcia-Vazquez E."/>
            <person name="Machado-Schiaffino G."/>
        </authorList>
    </citation>
    <scope>NUCLEOTIDE SEQUENCE</scope>
    <source>
        <strain evidence="2">C29</strain>
        <tissue evidence="2">Fin</tissue>
    </source>
</reference>
<evidence type="ECO:0000313" key="3">
    <source>
        <dbReference type="Proteomes" id="UP001174136"/>
    </source>
</evidence>
<evidence type="ECO:0000256" key="1">
    <source>
        <dbReference type="SAM" id="MobiDB-lite"/>
    </source>
</evidence>
<comment type="caution">
    <text evidence="2">The sequence shown here is derived from an EMBL/GenBank/DDBJ whole genome shotgun (WGS) entry which is preliminary data.</text>
</comment>
<name>A0AA47MCQ6_MERPO</name>
<keyword evidence="3" id="KW-1185">Reference proteome</keyword>
<accession>A0AA47MCQ6</accession>
<dbReference type="EMBL" id="JAOPHQ010004846">
    <property type="protein sequence ID" value="KAK0137848.1"/>
    <property type="molecule type" value="Genomic_DNA"/>
</dbReference>
<feature type="compositionally biased region" description="Polar residues" evidence="1">
    <location>
        <begin position="51"/>
        <end position="64"/>
    </location>
</feature>
<protein>
    <submittedName>
        <fullName evidence="2">Uncharacterized protein</fullName>
    </submittedName>
</protein>